<dbReference type="SUPFAM" id="SSF81321">
    <property type="entry name" value="Family A G protein-coupled receptor-like"/>
    <property type="match status" value="1"/>
</dbReference>
<feature type="transmembrane region" description="Helical" evidence="1">
    <location>
        <begin position="12"/>
        <end position="37"/>
    </location>
</feature>
<feature type="transmembrane region" description="Helical" evidence="1">
    <location>
        <begin position="70"/>
        <end position="87"/>
    </location>
</feature>
<sequence length="117" mass="13490">MELFFRYYYRVMDYLSLFGFNVLPIISLLIMNCRIIVTLRRVVDDDSKREEETAKLADGTLVQESSTHCLNANAMLFAVVFMLLICVGPQAPARLMFDFYGQYHAKAIVYTCISQQV</sequence>
<keyword evidence="1" id="KW-0812">Transmembrane</keyword>
<evidence type="ECO:0000313" key="2">
    <source>
        <dbReference type="Proteomes" id="UP000095283"/>
    </source>
</evidence>
<dbReference type="Gene3D" id="1.20.1070.10">
    <property type="entry name" value="Rhodopsin 7-helix transmembrane proteins"/>
    <property type="match status" value="1"/>
</dbReference>
<protein>
    <submittedName>
        <fullName evidence="3">G_PROTEIN_RECEP_F1_2 domain-containing protein</fullName>
    </submittedName>
</protein>
<dbReference type="AlphaFoldDB" id="A0A1I7WRS7"/>
<keyword evidence="1" id="KW-0472">Membrane</keyword>
<keyword evidence="1" id="KW-1133">Transmembrane helix</keyword>
<dbReference type="Proteomes" id="UP000095283">
    <property type="component" value="Unplaced"/>
</dbReference>
<dbReference type="WBParaSite" id="Hba_07800">
    <property type="protein sequence ID" value="Hba_07800"/>
    <property type="gene ID" value="Hba_07800"/>
</dbReference>
<organism evidence="2 3">
    <name type="scientific">Heterorhabditis bacteriophora</name>
    <name type="common">Entomopathogenic nematode worm</name>
    <dbReference type="NCBI Taxonomy" id="37862"/>
    <lineage>
        <taxon>Eukaryota</taxon>
        <taxon>Metazoa</taxon>
        <taxon>Ecdysozoa</taxon>
        <taxon>Nematoda</taxon>
        <taxon>Chromadorea</taxon>
        <taxon>Rhabditida</taxon>
        <taxon>Rhabditina</taxon>
        <taxon>Rhabditomorpha</taxon>
        <taxon>Strongyloidea</taxon>
        <taxon>Heterorhabditidae</taxon>
        <taxon>Heterorhabditis</taxon>
    </lineage>
</organism>
<proteinExistence type="predicted"/>
<keyword evidence="2" id="KW-1185">Reference proteome</keyword>
<accession>A0A1I7WRS7</accession>
<reference evidence="3" key="1">
    <citation type="submission" date="2016-11" db="UniProtKB">
        <authorList>
            <consortium name="WormBaseParasite"/>
        </authorList>
    </citation>
    <scope>IDENTIFICATION</scope>
</reference>
<name>A0A1I7WRS7_HETBA</name>
<evidence type="ECO:0000256" key="1">
    <source>
        <dbReference type="SAM" id="Phobius"/>
    </source>
</evidence>
<evidence type="ECO:0000313" key="3">
    <source>
        <dbReference type="WBParaSite" id="Hba_07800"/>
    </source>
</evidence>